<dbReference type="EMBL" id="CP042430">
    <property type="protein sequence ID" value="QEC50063.1"/>
    <property type="molecule type" value="Genomic_DNA"/>
</dbReference>
<evidence type="ECO:0000313" key="5">
    <source>
        <dbReference type="EMBL" id="QEC50063.1"/>
    </source>
</evidence>
<sequence>MAAEPSPSPGRPRGRPSPRGARRRTELLEAAIGLIGAHGLEAVTHRAVAAAAGVPAASTSYHFASKDDLILQALRLLAEREIGRLRARRAVLGAGAADLEATTEALAAWIEEQIATESVALLAQYQLQLEAARDPSARAILEAWKEGTDDLAQTAMRSLGARDVENAAVLLVCAIDGLRLRLLASAHAPLSGPQLREALALLLRGLAR</sequence>
<dbReference type="GO" id="GO:0003700">
    <property type="term" value="F:DNA-binding transcription factor activity"/>
    <property type="evidence" value="ECO:0007669"/>
    <property type="project" value="TreeGrafter"/>
</dbReference>
<organism evidence="5 6">
    <name type="scientific">Baekduia soli</name>
    <dbReference type="NCBI Taxonomy" id="496014"/>
    <lineage>
        <taxon>Bacteria</taxon>
        <taxon>Bacillati</taxon>
        <taxon>Actinomycetota</taxon>
        <taxon>Thermoleophilia</taxon>
        <taxon>Solirubrobacterales</taxon>
        <taxon>Baekduiaceae</taxon>
        <taxon>Baekduia</taxon>
    </lineage>
</organism>
<keyword evidence="1 2" id="KW-0238">DNA-binding</keyword>
<evidence type="ECO:0000256" key="2">
    <source>
        <dbReference type="PROSITE-ProRule" id="PRU00335"/>
    </source>
</evidence>
<dbReference type="PROSITE" id="PS50977">
    <property type="entry name" value="HTH_TETR_2"/>
    <property type="match status" value="1"/>
</dbReference>
<accession>A0A5B8UA41</accession>
<feature type="compositionally biased region" description="Pro residues" evidence="3">
    <location>
        <begin position="1"/>
        <end position="10"/>
    </location>
</feature>
<dbReference type="InterPro" id="IPR009057">
    <property type="entry name" value="Homeodomain-like_sf"/>
</dbReference>
<dbReference type="RefSeq" id="WP_146922426.1">
    <property type="nucleotide sequence ID" value="NZ_CP042430.1"/>
</dbReference>
<dbReference type="Gene3D" id="1.10.357.10">
    <property type="entry name" value="Tetracycline Repressor, domain 2"/>
    <property type="match status" value="1"/>
</dbReference>
<keyword evidence="6" id="KW-1185">Reference proteome</keyword>
<feature type="domain" description="HTH tetR-type" evidence="4">
    <location>
        <begin position="21"/>
        <end position="81"/>
    </location>
</feature>
<evidence type="ECO:0000313" key="6">
    <source>
        <dbReference type="Proteomes" id="UP000321805"/>
    </source>
</evidence>
<dbReference type="PANTHER" id="PTHR30055:SF231">
    <property type="entry name" value="TRANSCRIPTIONAL REGULATORY PROTEIN (PROBABLY DEOR-FAMILY)-RELATED"/>
    <property type="match status" value="1"/>
</dbReference>
<dbReference type="InterPro" id="IPR050109">
    <property type="entry name" value="HTH-type_TetR-like_transc_reg"/>
</dbReference>
<dbReference type="Pfam" id="PF00440">
    <property type="entry name" value="TetR_N"/>
    <property type="match status" value="1"/>
</dbReference>
<dbReference type="KEGG" id="bsol:FSW04_22485"/>
<feature type="compositionally biased region" description="Basic residues" evidence="3">
    <location>
        <begin position="12"/>
        <end position="21"/>
    </location>
</feature>
<dbReference type="InterPro" id="IPR041583">
    <property type="entry name" value="TetR_C_31"/>
</dbReference>
<evidence type="ECO:0000256" key="3">
    <source>
        <dbReference type="SAM" id="MobiDB-lite"/>
    </source>
</evidence>
<name>A0A5B8UA41_9ACTN</name>
<feature type="DNA-binding region" description="H-T-H motif" evidence="2">
    <location>
        <begin position="44"/>
        <end position="63"/>
    </location>
</feature>
<dbReference type="SUPFAM" id="SSF46689">
    <property type="entry name" value="Homeodomain-like"/>
    <property type="match status" value="1"/>
</dbReference>
<dbReference type="InterPro" id="IPR036271">
    <property type="entry name" value="Tet_transcr_reg_TetR-rel_C_sf"/>
</dbReference>
<dbReference type="OrthoDB" id="6929199at2"/>
<dbReference type="PRINTS" id="PR00455">
    <property type="entry name" value="HTHTETR"/>
</dbReference>
<protein>
    <submittedName>
        <fullName evidence="5">TetR family transcriptional regulator</fullName>
    </submittedName>
</protein>
<dbReference type="PANTHER" id="PTHR30055">
    <property type="entry name" value="HTH-TYPE TRANSCRIPTIONAL REGULATOR RUTR"/>
    <property type="match status" value="1"/>
</dbReference>
<feature type="region of interest" description="Disordered" evidence="3">
    <location>
        <begin position="1"/>
        <end position="21"/>
    </location>
</feature>
<reference evidence="5 6" key="1">
    <citation type="journal article" date="2018" name="J. Microbiol.">
        <title>Baekduia soli gen. nov., sp. nov., a novel bacterium isolated from the soil of Baekdu Mountain and proposal of a novel family name, Baekduiaceae fam. nov.</title>
        <authorList>
            <person name="An D.S."/>
            <person name="Siddiqi M.Z."/>
            <person name="Kim K.H."/>
            <person name="Yu H.S."/>
            <person name="Im W.T."/>
        </authorList>
    </citation>
    <scope>NUCLEOTIDE SEQUENCE [LARGE SCALE GENOMIC DNA]</scope>
    <source>
        <strain evidence="5 6">BR7-21</strain>
    </source>
</reference>
<proteinExistence type="predicted"/>
<evidence type="ECO:0000256" key="1">
    <source>
        <dbReference type="ARBA" id="ARBA00023125"/>
    </source>
</evidence>
<dbReference type="AlphaFoldDB" id="A0A5B8UA41"/>
<evidence type="ECO:0000259" key="4">
    <source>
        <dbReference type="PROSITE" id="PS50977"/>
    </source>
</evidence>
<dbReference type="Pfam" id="PF17940">
    <property type="entry name" value="TetR_C_31"/>
    <property type="match status" value="1"/>
</dbReference>
<dbReference type="InterPro" id="IPR001647">
    <property type="entry name" value="HTH_TetR"/>
</dbReference>
<dbReference type="Proteomes" id="UP000321805">
    <property type="component" value="Chromosome"/>
</dbReference>
<dbReference type="GO" id="GO:0000976">
    <property type="term" value="F:transcription cis-regulatory region binding"/>
    <property type="evidence" value="ECO:0007669"/>
    <property type="project" value="TreeGrafter"/>
</dbReference>
<dbReference type="SUPFAM" id="SSF48498">
    <property type="entry name" value="Tetracyclin repressor-like, C-terminal domain"/>
    <property type="match status" value="1"/>
</dbReference>
<gene>
    <name evidence="5" type="ORF">FSW04_22485</name>
</gene>